<dbReference type="Gramene" id="TraesARI2D03G01163660.1">
    <property type="protein sequence ID" value="TraesARI2D03G01163660.1.CDS1"/>
    <property type="gene ID" value="TraesARI2D03G01163660"/>
</dbReference>
<dbReference type="Gramene" id="TraesCS2D03G0426900.1">
    <property type="protein sequence ID" value="TraesCS2D03G0426900.1.CDS1"/>
    <property type="gene ID" value="TraesCS2D03G0426900"/>
</dbReference>
<dbReference type="Gramene" id="TraesCS2D02G204000.1">
    <property type="protein sequence ID" value="TraesCS2D02G204000.1.cds1"/>
    <property type="gene ID" value="TraesCS2D02G204000"/>
</dbReference>
<evidence type="ECO:0000313" key="1">
    <source>
        <dbReference type="EnsemblPlants" id="TraesCS2D02G204000.1.cds1"/>
    </source>
</evidence>
<accession>A0A3B6DAE9</accession>
<dbReference type="Gramene" id="TraesNOR2D03G01163740.1">
    <property type="protein sequence ID" value="TraesNOR2D03G01163740.1.CDS1"/>
    <property type="gene ID" value="TraesNOR2D03G01163740"/>
</dbReference>
<evidence type="ECO:0000313" key="2">
    <source>
        <dbReference type="Proteomes" id="UP000019116"/>
    </source>
</evidence>
<dbReference type="Gramene" id="TraesROB_scaffold_006232_01G000300.1">
    <property type="protein sequence ID" value="TraesROB_scaffold_006232_01G000300.1"/>
    <property type="gene ID" value="TraesROB_scaffold_006232_01G000300"/>
</dbReference>
<dbReference type="Gramene" id="TraesPARA_EIv1.0_0670760.1">
    <property type="protein sequence ID" value="TraesPARA_EIv1.0_0670760.1.CDS1"/>
    <property type="gene ID" value="TraesPARA_EIv1.0_0670760"/>
</dbReference>
<dbReference type="Gramene" id="TraesSTA2D03G01136400.1">
    <property type="protein sequence ID" value="TraesSTA2D03G01136400.1.CDS1"/>
    <property type="gene ID" value="TraesSTA2D03G01136400"/>
</dbReference>
<proteinExistence type="predicted"/>
<dbReference type="Gramene" id="TraesLAC2D03G01099310.1">
    <property type="protein sequence ID" value="TraesLAC2D03G01099310.1.CDS1"/>
    <property type="gene ID" value="TraesLAC2D03G01099310"/>
</dbReference>
<organism evidence="1">
    <name type="scientific">Triticum aestivum</name>
    <name type="common">Wheat</name>
    <dbReference type="NCBI Taxonomy" id="4565"/>
    <lineage>
        <taxon>Eukaryota</taxon>
        <taxon>Viridiplantae</taxon>
        <taxon>Streptophyta</taxon>
        <taxon>Embryophyta</taxon>
        <taxon>Tracheophyta</taxon>
        <taxon>Spermatophyta</taxon>
        <taxon>Magnoliopsida</taxon>
        <taxon>Liliopsida</taxon>
        <taxon>Poales</taxon>
        <taxon>Poaceae</taxon>
        <taxon>BOP clade</taxon>
        <taxon>Pooideae</taxon>
        <taxon>Triticodae</taxon>
        <taxon>Triticeae</taxon>
        <taxon>Triticinae</taxon>
        <taxon>Triticum</taxon>
    </lineage>
</organism>
<reference evidence="1" key="2">
    <citation type="submission" date="2018-10" db="UniProtKB">
        <authorList>
            <consortium name="EnsemblPlants"/>
        </authorList>
    </citation>
    <scope>IDENTIFICATION</scope>
</reference>
<dbReference type="Gramene" id="TraesWEE_scaffold_074810_01G000100.1">
    <property type="protein sequence ID" value="TraesWEE_scaffold_074810_01G000100.1"/>
    <property type="gene ID" value="TraesWEE_scaffold_074810_01G000100"/>
</dbReference>
<name>A0A3B6DAE9_WHEAT</name>
<dbReference type="Gramene" id="TraesLDM2D03G01148350.1">
    <property type="protein sequence ID" value="TraesLDM2D03G01148350.1.CDS1"/>
    <property type="gene ID" value="TraesLDM2D03G01148350"/>
</dbReference>
<dbReference type="Proteomes" id="UP000019116">
    <property type="component" value="Chromosome 2D"/>
</dbReference>
<dbReference type="Gramene" id="TraesCLE_scaffold_027008_01G000200.1">
    <property type="protein sequence ID" value="TraesCLE_scaffold_027008_01G000200.1"/>
    <property type="gene ID" value="TraesCLE_scaffold_027008_01G000200"/>
</dbReference>
<dbReference type="Gramene" id="TraesMAC2D03G01145950.1">
    <property type="protein sequence ID" value="TraesMAC2D03G01145950.1.CDS1"/>
    <property type="gene ID" value="TraesMAC2D03G01145950"/>
</dbReference>
<keyword evidence="2" id="KW-1185">Reference proteome</keyword>
<dbReference type="Gramene" id="TraesSYM2D03G01162230.1">
    <property type="protein sequence ID" value="TraesSYM2D03G01162230.1.CDS1"/>
    <property type="gene ID" value="TraesSYM2D03G01162230"/>
</dbReference>
<dbReference type="AlphaFoldDB" id="A0A3B6DAE9"/>
<dbReference type="Gramene" id="TraesJAG2D03G01154260.1">
    <property type="protein sequence ID" value="TraesJAG2D03G01154260.1.CDS1"/>
    <property type="gene ID" value="TraesJAG2D03G01154260"/>
</dbReference>
<dbReference type="Gramene" id="TraesJUL2D03G01153950.1">
    <property type="protein sequence ID" value="TraesJUL2D03G01153950.1.CDS1"/>
    <property type="gene ID" value="TraesJUL2D03G01153950"/>
</dbReference>
<dbReference type="Gramene" id="TraesCAD_scaffold_016611_01G000200.1">
    <property type="protein sequence ID" value="TraesCAD_scaffold_016611_01G000200.1"/>
    <property type="gene ID" value="TraesCAD_scaffold_016611_01G000200"/>
</dbReference>
<reference evidence="1" key="1">
    <citation type="submission" date="2018-08" db="EMBL/GenBank/DDBJ databases">
        <authorList>
            <person name="Rossello M."/>
        </authorList>
    </citation>
    <scope>NUCLEOTIDE SEQUENCE [LARGE SCALE GENOMIC DNA]</scope>
    <source>
        <strain evidence="1">cv. Chinese Spring</strain>
    </source>
</reference>
<dbReference type="EnsemblPlants" id="TraesCS2D02G204000.1">
    <property type="protein sequence ID" value="TraesCS2D02G204000.1.cds1"/>
    <property type="gene ID" value="TraesCS2D02G204000"/>
</dbReference>
<protein>
    <submittedName>
        <fullName evidence="1">Uncharacterized protein</fullName>
    </submittedName>
</protein>
<sequence length="100" mass="10789">MVAVGPRLPCLCVGNPGSGAATPLARHDRLAAVRAVDLASRPRGRRDPVVVGGRRRFLRWPVRAIWRLPSSPDRRAGQPRRAALPWVTGSVQEALLVAGI</sequence>